<dbReference type="InterPro" id="IPR018232">
    <property type="entry name" value="Glyco_hydro_37_CS"/>
</dbReference>
<reference evidence="5" key="1">
    <citation type="submission" date="2017-02" db="EMBL/GenBank/DDBJ databases">
        <authorList>
            <person name="Varghese N."/>
            <person name="Submissions S."/>
        </authorList>
    </citation>
    <scope>NUCLEOTIDE SEQUENCE [LARGE SCALE GENOMIC DNA]</scope>
    <source>
        <strain evidence="5">SM117</strain>
    </source>
</reference>
<feature type="chain" id="PRO_5013273381" evidence="3">
    <location>
        <begin position="25"/>
        <end position="525"/>
    </location>
</feature>
<dbReference type="SUPFAM" id="SSF48208">
    <property type="entry name" value="Six-hairpin glycosidases"/>
    <property type="match status" value="1"/>
</dbReference>
<evidence type="ECO:0000313" key="4">
    <source>
        <dbReference type="EMBL" id="SLK01959.1"/>
    </source>
</evidence>
<dbReference type="STRING" id="428990.SAMN06295987_1048"/>
<evidence type="ECO:0000256" key="1">
    <source>
        <dbReference type="ARBA" id="ARBA00022801"/>
    </source>
</evidence>
<protein>
    <submittedName>
        <fullName evidence="4">Alpha,alpha-trehalase</fullName>
    </submittedName>
</protein>
<keyword evidence="3" id="KW-0732">Signal</keyword>
<name>A0A1U6I1T8_9SPHN</name>
<dbReference type="PANTHER" id="PTHR23403">
    <property type="entry name" value="TREHALASE"/>
    <property type="match status" value="1"/>
</dbReference>
<keyword evidence="1" id="KW-0378">Hydrolase</keyword>
<dbReference type="PROSITE" id="PS00927">
    <property type="entry name" value="TREHALASE_1"/>
    <property type="match status" value="1"/>
</dbReference>
<dbReference type="GO" id="GO:0005993">
    <property type="term" value="P:trehalose catabolic process"/>
    <property type="evidence" value="ECO:0007669"/>
    <property type="project" value="TreeGrafter"/>
</dbReference>
<dbReference type="NCBIfam" id="NF009774">
    <property type="entry name" value="PRK13271.1"/>
    <property type="match status" value="1"/>
</dbReference>
<evidence type="ECO:0000313" key="5">
    <source>
        <dbReference type="Proteomes" id="UP000190989"/>
    </source>
</evidence>
<dbReference type="Pfam" id="PF01204">
    <property type="entry name" value="Trehalase"/>
    <property type="match status" value="1"/>
</dbReference>
<gene>
    <name evidence="4" type="ORF">SAMN06295987_1048</name>
</gene>
<dbReference type="InterPro" id="IPR008928">
    <property type="entry name" value="6-hairpin_glycosidase_sf"/>
</dbReference>
<dbReference type="PANTHER" id="PTHR23403:SF1">
    <property type="entry name" value="TREHALASE"/>
    <property type="match status" value="1"/>
</dbReference>
<dbReference type="PRINTS" id="PR00744">
    <property type="entry name" value="GLHYDRLASE37"/>
</dbReference>
<feature type="signal peptide" evidence="3">
    <location>
        <begin position="1"/>
        <end position="24"/>
    </location>
</feature>
<keyword evidence="5" id="KW-1185">Reference proteome</keyword>
<dbReference type="Gene3D" id="1.50.10.10">
    <property type="match status" value="1"/>
</dbReference>
<dbReference type="InterPro" id="IPR001661">
    <property type="entry name" value="Glyco_hydro_37"/>
</dbReference>
<dbReference type="RefSeq" id="WP_079730735.1">
    <property type="nucleotide sequence ID" value="NZ_FVZE01000004.1"/>
</dbReference>
<keyword evidence="2" id="KW-0326">Glycosidase</keyword>
<dbReference type="PROSITE" id="PS00928">
    <property type="entry name" value="TREHALASE_2"/>
    <property type="match status" value="1"/>
</dbReference>
<evidence type="ECO:0000256" key="2">
    <source>
        <dbReference type="ARBA" id="ARBA00023295"/>
    </source>
</evidence>
<dbReference type="Proteomes" id="UP000190989">
    <property type="component" value="Unassembled WGS sequence"/>
</dbReference>
<dbReference type="AlphaFoldDB" id="A0A1U6I1T8"/>
<dbReference type="InterPro" id="IPR012341">
    <property type="entry name" value="6hp_glycosidase-like_sf"/>
</dbReference>
<organism evidence="4 5">
    <name type="scientific">Novosphingobium mathurense</name>
    <dbReference type="NCBI Taxonomy" id="428990"/>
    <lineage>
        <taxon>Bacteria</taxon>
        <taxon>Pseudomonadati</taxon>
        <taxon>Pseudomonadota</taxon>
        <taxon>Alphaproteobacteria</taxon>
        <taxon>Sphingomonadales</taxon>
        <taxon>Sphingomonadaceae</taxon>
        <taxon>Novosphingobium</taxon>
    </lineage>
</organism>
<accession>A0A1U6I1T8</accession>
<sequence length="525" mass="57623">MRQAVRRFSRLAALALVGVALGNAPPPPPSPADLYGDLFVAVQERRIFDDNKTFADAVPREPPAEIMADYSAAPPVDDAALKSFVLERFTVPGVNDIGKTGLRAHIRKLWSQLVRQPAPVVPGESRIALPGPYVVPGGRFREIYYWDSYFTMLGLAADGEHALVESMLGDFTSLIERFGHIPNGTRTYYVSRSQPPFFALMLDLSKEPDAKVQARRLQALRIEYAFWMAGSACARRQGACLRVVRMPDGSLLNRYWDNRDSPRDESFAEDRASAKAASGRPHGEVYRDLRAAAESGWDFSSRWLGNGKTLATIRTTDVVPVDLNALLWAMERRIAQGCGAAGDGTCVQDFAQRADRRKAAMDRFLWQAGEGHYADWLLAEGQPSVALSAATLYPLFVGMASREQADAVADLTHAQLLAPGGLRTTLNRTGQQWDAPNGWAPLQWIAVSGLDRNGHGELARTIASRWIATVARTYQETGKMLEKYDVEESLPGGGGEYPLQDGFGWTNGVASALLDRYPALDRAAP</sequence>
<dbReference type="EMBL" id="FVZE01000004">
    <property type="protein sequence ID" value="SLK01959.1"/>
    <property type="molecule type" value="Genomic_DNA"/>
</dbReference>
<evidence type="ECO:0000256" key="3">
    <source>
        <dbReference type="SAM" id="SignalP"/>
    </source>
</evidence>
<dbReference type="NCBIfam" id="NF009773">
    <property type="entry name" value="PRK13270.1"/>
    <property type="match status" value="1"/>
</dbReference>
<proteinExistence type="predicted"/>
<dbReference type="GO" id="GO:0004555">
    <property type="term" value="F:alpha,alpha-trehalase activity"/>
    <property type="evidence" value="ECO:0007669"/>
    <property type="project" value="InterPro"/>
</dbReference>